<keyword evidence="7" id="KW-0496">Mitochondrion</keyword>
<dbReference type="InterPro" id="IPR037138">
    <property type="entry name" value="His_deacetylse_dom_sf"/>
</dbReference>
<keyword evidence="3" id="KW-0479">Metal-binding</keyword>
<dbReference type="PANTHER" id="PTHR10625">
    <property type="entry name" value="HISTONE DEACETYLASE HDAC1-RELATED"/>
    <property type="match status" value="1"/>
</dbReference>
<dbReference type="InterPro" id="IPR000286">
    <property type="entry name" value="HDACs"/>
</dbReference>
<evidence type="ECO:0000256" key="2">
    <source>
        <dbReference type="ARBA" id="ARBA00005947"/>
    </source>
</evidence>
<dbReference type="CDD" id="cd10001">
    <property type="entry name" value="HDAC_classII_APAH"/>
    <property type="match status" value="1"/>
</dbReference>
<organism evidence="7 8">
    <name type="scientific">Plasmodiophora brassicae</name>
    <name type="common">Clubroot disease agent</name>
    <dbReference type="NCBI Taxonomy" id="37360"/>
    <lineage>
        <taxon>Eukaryota</taxon>
        <taxon>Sar</taxon>
        <taxon>Rhizaria</taxon>
        <taxon>Endomyxa</taxon>
        <taxon>Phytomyxea</taxon>
        <taxon>Plasmodiophorida</taxon>
        <taxon>Plasmodiophoridae</taxon>
        <taxon>Plasmodiophora</taxon>
    </lineage>
</organism>
<dbReference type="InterPro" id="IPR016130">
    <property type="entry name" value="Tyr_Pase_AS"/>
</dbReference>
<dbReference type="Gene3D" id="3.90.190.10">
    <property type="entry name" value="Protein tyrosine phosphatase superfamily"/>
    <property type="match status" value="1"/>
</dbReference>
<dbReference type="GO" id="GO:0046872">
    <property type="term" value="F:metal ion binding"/>
    <property type="evidence" value="ECO:0007669"/>
    <property type="project" value="UniProtKB-KW"/>
</dbReference>
<protein>
    <recommendedName>
        <fullName evidence="6">Tyrosine specific protein phosphatases domain-containing protein</fullName>
    </recommendedName>
</protein>
<sequence>MKVWYSEEHARHAPPHEYFDGIVQHRFMEGPERVDAVVRELVSWPALWSVVRAAPLDVDEFGITVQAIRNVHDDGYIKFLESAFQEWSELQQVDDRGNILPLLPSSFPQPKSTFPSRTINGKAGFYIKDLACPVVEHTWKAAVASADVALRAAGDLAAGATAAMAVCRPPGHHAGAAFAGGYCYVNNIAVAADWLTKQGPGIKVAILDIDYHAGNGTQDIFFERVDVLTVSIHGDPAFDYPYYAGYADEIGSGPGLGYHRNFPLGPSIADDEYLVVLDQALTLVNNHSPNYVLVSAGMDIFHADPLATFNITTEGIGRIGARIGSQITAPTMFCLEGGHQIHRDQIASLTMSHRIHSIPNFRDVAELCPGVVPGRLLRSGHTLFASDDDVHALLADLQVRTVIDLRKDGDREIVKWAQVTGPDGPDARYTNRLRGRLESVPCEEARASPVQQPSFVSVPLDGHWQILRFVWQMATLWEALLIVVYSLFCCKARLYGLFAEVFSRHGLHGFNCALVSFAPSCVSTALHVVATNSDRPLLVHCSLGKDRTGLVIALILAVLAVPLEDIIADYEQSAIAVPIETRKALLPRVVDRDQFSKADGDVIRRLFQFIDERYGGLDQYLDGIGFGIQARDRLRRNLLAKRNA</sequence>
<evidence type="ECO:0000256" key="3">
    <source>
        <dbReference type="ARBA" id="ARBA00022723"/>
    </source>
</evidence>
<dbReference type="InterPro" id="IPR023801">
    <property type="entry name" value="His_deacetylse_dom"/>
</dbReference>
<dbReference type="GO" id="GO:0040029">
    <property type="term" value="P:epigenetic regulation of gene expression"/>
    <property type="evidence" value="ECO:0007669"/>
    <property type="project" value="TreeGrafter"/>
</dbReference>
<dbReference type="Pfam" id="PF00850">
    <property type="entry name" value="Hist_deacetyl"/>
    <property type="match status" value="1"/>
</dbReference>
<evidence type="ECO:0000259" key="6">
    <source>
        <dbReference type="PROSITE" id="PS50056"/>
    </source>
</evidence>
<dbReference type="Gene3D" id="3.40.800.20">
    <property type="entry name" value="Histone deacetylase domain"/>
    <property type="match status" value="1"/>
</dbReference>
<dbReference type="PANTHER" id="PTHR10625:SF17">
    <property type="entry name" value="HISTONE DEACETYLASE 8"/>
    <property type="match status" value="1"/>
</dbReference>
<comment type="cofactor">
    <cofactor evidence="1">
        <name>Zn(2+)</name>
        <dbReference type="ChEBI" id="CHEBI:29105"/>
    </cofactor>
</comment>
<feature type="domain" description="Tyrosine specific protein phosphatases" evidence="6">
    <location>
        <begin position="523"/>
        <end position="567"/>
    </location>
</feature>
<gene>
    <name evidence="7" type="ORF">PLBR_LOCUS6456</name>
</gene>
<dbReference type="EMBL" id="OVEO01000011">
    <property type="protein sequence ID" value="SPQ99241.1"/>
    <property type="molecule type" value="Genomic_DNA"/>
</dbReference>
<evidence type="ECO:0000256" key="1">
    <source>
        <dbReference type="ARBA" id="ARBA00001947"/>
    </source>
</evidence>
<evidence type="ECO:0000313" key="8">
    <source>
        <dbReference type="Proteomes" id="UP000290189"/>
    </source>
</evidence>
<dbReference type="Proteomes" id="UP000290189">
    <property type="component" value="Unassembled WGS sequence"/>
</dbReference>
<evidence type="ECO:0000313" key="7">
    <source>
        <dbReference type="EMBL" id="SPQ99241.1"/>
    </source>
</evidence>
<dbReference type="PRINTS" id="PR01270">
    <property type="entry name" value="HDASUPER"/>
</dbReference>
<keyword evidence="4" id="KW-0378">Hydrolase</keyword>
<dbReference type="SUPFAM" id="SSF52799">
    <property type="entry name" value="(Phosphotyrosine protein) phosphatases II"/>
    <property type="match status" value="1"/>
</dbReference>
<name>A0A3P3YGD5_PLABS</name>
<dbReference type="SUPFAM" id="SSF52768">
    <property type="entry name" value="Arginase/deacetylase"/>
    <property type="match status" value="1"/>
</dbReference>
<dbReference type="PROSITE" id="PS00383">
    <property type="entry name" value="TYR_PHOSPHATASE_1"/>
    <property type="match status" value="1"/>
</dbReference>
<dbReference type="PROSITE" id="PS50056">
    <property type="entry name" value="TYR_PHOSPHATASE_2"/>
    <property type="match status" value="1"/>
</dbReference>
<dbReference type="AlphaFoldDB" id="A0A3P3YGD5"/>
<dbReference type="InterPro" id="IPR029021">
    <property type="entry name" value="Prot-tyrosine_phosphatase-like"/>
</dbReference>
<reference evidence="7 8" key="1">
    <citation type="submission" date="2018-03" db="EMBL/GenBank/DDBJ databases">
        <authorList>
            <person name="Fogelqvist J."/>
        </authorList>
    </citation>
    <scope>NUCLEOTIDE SEQUENCE [LARGE SCALE GENOMIC DNA]</scope>
</reference>
<geneLocation type="mitochondrion" evidence="7"/>
<keyword evidence="5" id="KW-0862">Zinc</keyword>
<evidence type="ECO:0000256" key="4">
    <source>
        <dbReference type="ARBA" id="ARBA00022801"/>
    </source>
</evidence>
<dbReference type="InterPro" id="IPR023696">
    <property type="entry name" value="Ureohydrolase_dom_sf"/>
</dbReference>
<comment type="similarity">
    <text evidence="2">Belongs to the histone deacetylase family.</text>
</comment>
<dbReference type="Pfam" id="PF13350">
    <property type="entry name" value="Y_phosphatase3"/>
    <property type="match status" value="2"/>
</dbReference>
<proteinExistence type="inferred from homology"/>
<evidence type="ECO:0000256" key="5">
    <source>
        <dbReference type="ARBA" id="ARBA00022833"/>
    </source>
</evidence>
<accession>A0A3P3YGD5</accession>
<dbReference type="GO" id="GO:0004721">
    <property type="term" value="F:phosphoprotein phosphatase activity"/>
    <property type="evidence" value="ECO:0007669"/>
    <property type="project" value="InterPro"/>
</dbReference>
<dbReference type="InterPro" id="IPR026893">
    <property type="entry name" value="Tyr/Ser_Pase_IphP-type"/>
</dbReference>
<dbReference type="GO" id="GO:0004407">
    <property type="term" value="F:histone deacetylase activity"/>
    <property type="evidence" value="ECO:0007669"/>
    <property type="project" value="TreeGrafter"/>
</dbReference>
<dbReference type="InterPro" id="IPR000387">
    <property type="entry name" value="Tyr_Pase_dom"/>
</dbReference>